<feature type="transmembrane region" description="Helical" evidence="1">
    <location>
        <begin position="30"/>
        <end position="50"/>
    </location>
</feature>
<proteinExistence type="predicted"/>
<gene>
    <name evidence="2" type="ORF">C3744_25245</name>
</gene>
<evidence type="ECO:0000256" key="1">
    <source>
        <dbReference type="SAM" id="Phobius"/>
    </source>
</evidence>
<keyword evidence="1" id="KW-0472">Membrane</keyword>
<protein>
    <submittedName>
        <fullName evidence="2">Uncharacterized protein</fullName>
    </submittedName>
</protein>
<keyword evidence="1" id="KW-0812">Transmembrane</keyword>
<dbReference type="Proteomes" id="UP000256519">
    <property type="component" value="Unassembled WGS sequence"/>
</dbReference>
<evidence type="ECO:0000313" key="2">
    <source>
        <dbReference type="EMBL" id="RDZ08945.1"/>
    </source>
</evidence>
<accession>A0A3D8WVS0</accession>
<dbReference type="AlphaFoldDB" id="A0A3D8WVS0"/>
<name>A0A3D8WVS0_PRIMG</name>
<evidence type="ECO:0000313" key="3">
    <source>
        <dbReference type="Proteomes" id="UP000256519"/>
    </source>
</evidence>
<keyword evidence="1" id="KW-1133">Transmembrane helix</keyword>
<reference evidence="2 3" key="1">
    <citation type="journal article" date="2018" name="Appl. Environ. Microbiol.">
        <title>Antimicrobial susceptibility testing and tentative epidemiological cut-off values of five Bacillus species relevant for use as animal feed additives or for plant protection.</title>
        <authorList>
            <person name="Agerso Y."/>
            <person name="Stuer-Lauridsen B."/>
            <person name="Bjerre K."/>
            <person name="Jensen M.G."/>
            <person name="Johansen E."/>
            <person name="Bennedsen M."/>
            <person name="Brockmann E."/>
            <person name="Nielsen B."/>
        </authorList>
    </citation>
    <scope>NUCLEOTIDE SEQUENCE [LARGE SCALE GENOMIC DNA]</scope>
    <source>
        <strain evidence="2 3">CHCC20162</strain>
    </source>
</reference>
<comment type="caution">
    <text evidence="2">The sequence shown here is derived from an EMBL/GenBank/DDBJ whole genome shotgun (WGS) entry which is preliminary data.</text>
</comment>
<dbReference type="EMBL" id="PQWM01000039">
    <property type="protein sequence ID" value="RDZ08945.1"/>
    <property type="molecule type" value="Genomic_DNA"/>
</dbReference>
<sequence>MFMSTAFGLVGSTFLMLLLKITMPTMLLAVSLGISLILNIAGTAILMQFLKHQKKTFNQSFFISIDNTC</sequence>
<organism evidence="2 3">
    <name type="scientific">Priestia megaterium</name>
    <name type="common">Bacillus megaterium</name>
    <dbReference type="NCBI Taxonomy" id="1404"/>
    <lineage>
        <taxon>Bacteria</taxon>
        <taxon>Bacillati</taxon>
        <taxon>Bacillota</taxon>
        <taxon>Bacilli</taxon>
        <taxon>Bacillales</taxon>
        <taxon>Bacillaceae</taxon>
        <taxon>Priestia</taxon>
    </lineage>
</organism>